<evidence type="ECO:0000259" key="3">
    <source>
        <dbReference type="SMART" id="SM00903"/>
    </source>
</evidence>
<dbReference type="GO" id="GO:0006208">
    <property type="term" value="P:pyrimidine nucleobase catabolic process"/>
    <property type="evidence" value="ECO:0007669"/>
    <property type="project" value="TreeGrafter"/>
</dbReference>
<dbReference type="InterPro" id="IPR002563">
    <property type="entry name" value="Flavin_Rdtase-like_dom"/>
</dbReference>
<proteinExistence type="predicted"/>
<dbReference type="SUPFAM" id="SSF50475">
    <property type="entry name" value="FMN-binding split barrel"/>
    <property type="match status" value="1"/>
</dbReference>
<evidence type="ECO:0000256" key="1">
    <source>
        <dbReference type="ARBA" id="ARBA00023002"/>
    </source>
</evidence>
<dbReference type="AlphaFoldDB" id="A0A9D1GWS9"/>
<feature type="domain" description="Flavin reductase like" evidence="3">
    <location>
        <begin position="31"/>
        <end position="181"/>
    </location>
</feature>
<protein>
    <submittedName>
        <fullName evidence="4">Flavin reductase family protein</fullName>
    </submittedName>
</protein>
<gene>
    <name evidence="4" type="ORF">IAA98_06530</name>
</gene>
<evidence type="ECO:0000256" key="2">
    <source>
        <dbReference type="SAM" id="MobiDB-lite"/>
    </source>
</evidence>
<comment type="caution">
    <text evidence="4">The sequence shown here is derived from an EMBL/GenBank/DDBJ whole genome shotgun (WGS) entry which is preliminary data.</text>
</comment>
<accession>A0A9D1GWS9</accession>
<dbReference type="GO" id="GO:0042602">
    <property type="term" value="F:riboflavin reductase (NADPH) activity"/>
    <property type="evidence" value="ECO:0007669"/>
    <property type="project" value="TreeGrafter"/>
</dbReference>
<dbReference type="InterPro" id="IPR050268">
    <property type="entry name" value="NADH-dep_flavin_reductase"/>
</dbReference>
<dbReference type="PANTHER" id="PTHR30466:SF1">
    <property type="entry name" value="FMN REDUCTASE (NADH) RUTF"/>
    <property type="match status" value="1"/>
</dbReference>
<dbReference type="Pfam" id="PF01613">
    <property type="entry name" value="Flavin_Reduct"/>
    <property type="match status" value="1"/>
</dbReference>
<evidence type="ECO:0000313" key="5">
    <source>
        <dbReference type="Proteomes" id="UP000886842"/>
    </source>
</evidence>
<organism evidence="4 5">
    <name type="scientific">Candidatus Avipropionibacterium avicola</name>
    <dbReference type="NCBI Taxonomy" id="2840701"/>
    <lineage>
        <taxon>Bacteria</taxon>
        <taxon>Bacillati</taxon>
        <taxon>Actinomycetota</taxon>
        <taxon>Actinomycetes</taxon>
        <taxon>Propionibacteriales</taxon>
        <taxon>Propionibacteriaceae</taxon>
        <taxon>Propionibacteriaceae incertae sedis</taxon>
        <taxon>Candidatus Avipropionibacterium</taxon>
    </lineage>
</organism>
<dbReference type="Proteomes" id="UP000886842">
    <property type="component" value="Unassembled WGS sequence"/>
</dbReference>
<dbReference type="InterPro" id="IPR012349">
    <property type="entry name" value="Split_barrel_FMN-bd"/>
</dbReference>
<keyword evidence="1" id="KW-0560">Oxidoreductase</keyword>
<dbReference type="EMBL" id="DVLP01000200">
    <property type="protein sequence ID" value="HIT75221.1"/>
    <property type="molecule type" value="Genomic_DNA"/>
</dbReference>
<dbReference type="PANTHER" id="PTHR30466">
    <property type="entry name" value="FLAVIN REDUCTASE"/>
    <property type="match status" value="1"/>
</dbReference>
<dbReference type="Gene3D" id="2.30.110.10">
    <property type="entry name" value="Electron Transport, Fmn-binding Protein, Chain A"/>
    <property type="match status" value="1"/>
</dbReference>
<reference evidence="4" key="2">
    <citation type="journal article" date="2021" name="PeerJ">
        <title>Extensive microbial diversity within the chicken gut microbiome revealed by metagenomics and culture.</title>
        <authorList>
            <person name="Gilroy R."/>
            <person name="Ravi A."/>
            <person name="Getino M."/>
            <person name="Pursley I."/>
            <person name="Horton D.L."/>
            <person name="Alikhan N.F."/>
            <person name="Baker D."/>
            <person name="Gharbi K."/>
            <person name="Hall N."/>
            <person name="Watson M."/>
            <person name="Adriaenssens E.M."/>
            <person name="Foster-Nyarko E."/>
            <person name="Jarju S."/>
            <person name="Secka A."/>
            <person name="Antonio M."/>
            <person name="Oren A."/>
            <person name="Chaudhuri R.R."/>
            <person name="La Ragione R."/>
            <person name="Hildebrand F."/>
            <person name="Pallen M.J."/>
        </authorList>
    </citation>
    <scope>NUCLEOTIDE SEQUENCE</scope>
    <source>
        <strain evidence="4">ChiGjej1B1-24693</strain>
    </source>
</reference>
<dbReference type="SMART" id="SM00903">
    <property type="entry name" value="Flavin_Reduct"/>
    <property type="match status" value="1"/>
</dbReference>
<feature type="region of interest" description="Disordered" evidence="2">
    <location>
        <begin position="1"/>
        <end position="22"/>
    </location>
</feature>
<name>A0A9D1GWS9_9ACTN</name>
<evidence type="ECO:0000313" key="4">
    <source>
        <dbReference type="EMBL" id="HIT75221.1"/>
    </source>
</evidence>
<sequence length="185" mass="19158">MSAAADAEVPGRPGAPQFSADTGGRQLRSVFREFVSGITVVTTAVGHTQHAMTANAFCSISLEPALVMVSVARSARFHAAITQPGSRGWGVSILAADQAALAAHFARSGRDLATQFDTVDHELGERTGAALLVGSQAWLECRTHDLTEAGDHTIVIGEVLAGGVNSAAGLPLTYHRGGYALPLPD</sequence>
<dbReference type="GO" id="GO:0010181">
    <property type="term" value="F:FMN binding"/>
    <property type="evidence" value="ECO:0007669"/>
    <property type="project" value="InterPro"/>
</dbReference>
<reference evidence="4" key="1">
    <citation type="submission" date="2020-10" db="EMBL/GenBank/DDBJ databases">
        <authorList>
            <person name="Gilroy R."/>
        </authorList>
    </citation>
    <scope>NUCLEOTIDE SEQUENCE</scope>
    <source>
        <strain evidence="4">ChiGjej1B1-24693</strain>
    </source>
</reference>